<evidence type="ECO:0000256" key="1">
    <source>
        <dbReference type="ARBA" id="ARBA00000085"/>
    </source>
</evidence>
<feature type="transmembrane region" description="Helical" evidence="9">
    <location>
        <begin position="40"/>
        <end position="59"/>
    </location>
</feature>
<feature type="domain" description="Histidine kinase" evidence="10">
    <location>
        <begin position="279"/>
        <end position="489"/>
    </location>
</feature>
<evidence type="ECO:0000256" key="6">
    <source>
        <dbReference type="ARBA" id="ARBA00022777"/>
    </source>
</evidence>
<gene>
    <name evidence="11" type="ORF">SAMN05216233_12712</name>
</gene>
<evidence type="ECO:0000256" key="9">
    <source>
        <dbReference type="SAM" id="Phobius"/>
    </source>
</evidence>
<sequence length="500" mass="54667">MIVSSFPIFIVDLVGSMLMIVFSLFCFGRMVRLTTLEKENILWTYLLFVCAALSIFAVSRSAGHILKQLLLFLNFTGVWGHIRPFSGSVNTLTFILVASVTVFFERVWVINRAILRDRRALRQAHEELSWLNRNLEKLVGERTEALAVSEKKYRRMFELSEDMILVTTGKGNILALNPAGGKRLDTGASFGDLFVDGDEFHAIMETVSGEGRIGNTEAALKGVGGRCFRALVSGVTVTDMDSRERNVLFMVRDVEETLTMREQMATTEKLAAVGELSAGVAHEVNNPLGIILGYTQLLKRSAEDESSLKEDLSVIEKHVIGCKKVVESLLNFARSGPSEKQACHLHPIIEEVLAFTRHQAEMDGIQVITELGPDLPEIHADAEKIKQVLINLIINAVHAIDGQGEIHVTTGSEGPETVFVTVADTGSGMDAETRSRIFDPFFTTKPTGTGTGLGLSVSYGIVKNHGGEIDVISTPGKGTAFTVHLPTVGGEGKSGHRENR</sequence>
<evidence type="ECO:0000256" key="4">
    <source>
        <dbReference type="ARBA" id="ARBA00022679"/>
    </source>
</evidence>
<dbReference type="InterPro" id="IPR005467">
    <property type="entry name" value="His_kinase_dom"/>
</dbReference>
<evidence type="ECO:0000256" key="3">
    <source>
        <dbReference type="ARBA" id="ARBA00022553"/>
    </source>
</evidence>
<dbReference type="Gene3D" id="1.10.287.130">
    <property type="match status" value="1"/>
</dbReference>
<proteinExistence type="predicted"/>
<dbReference type="CDD" id="cd00082">
    <property type="entry name" value="HisKA"/>
    <property type="match status" value="1"/>
</dbReference>
<dbReference type="InterPro" id="IPR036097">
    <property type="entry name" value="HisK_dim/P_sf"/>
</dbReference>
<evidence type="ECO:0000256" key="7">
    <source>
        <dbReference type="ARBA" id="ARBA00022840"/>
    </source>
</evidence>
<keyword evidence="3" id="KW-0597">Phosphoprotein</keyword>
<feature type="transmembrane region" description="Helical" evidence="9">
    <location>
        <begin position="89"/>
        <end position="109"/>
    </location>
</feature>
<dbReference type="Proteomes" id="UP000198870">
    <property type="component" value="Unassembled WGS sequence"/>
</dbReference>
<dbReference type="Gene3D" id="3.30.450.20">
    <property type="entry name" value="PAS domain"/>
    <property type="match status" value="1"/>
</dbReference>
<accession>A0A1G5JAE8</accession>
<dbReference type="Pfam" id="PF02518">
    <property type="entry name" value="HATPase_c"/>
    <property type="match status" value="1"/>
</dbReference>
<keyword evidence="7" id="KW-0067">ATP-binding</keyword>
<dbReference type="SUPFAM" id="SSF47384">
    <property type="entry name" value="Homodimeric domain of signal transducing histidine kinase"/>
    <property type="match status" value="1"/>
</dbReference>
<evidence type="ECO:0000256" key="2">
    <source>
        <dbReference type="ARBA" id="ARBA00012438"/>
    </source>
</evidence>
<dbReference type="Pfam" id="PF00512">
    <property type="entry name" value="HisKA"/>
    <property type="match status" value="1"/>
</dbReference>
<dbReference type="PANTHER" id="PTHR43065">
    <property type="entry name" value="SENSOR HISTIDINE KINASE"/>
    <property type="match status" value="1"/>
</dbReference>
<dbReference type="SUPFAM" id="SSF55874">
    <property type="entry name" value="ATPase domain of HSP90 chaperone/DNA topoisomerase II/histidine kinase"/>
    <property type="match status" value="1"/>
</dbReference>
<dbReference type="InterPro" id="IPR003594">
    <property type="entry name" value="HATPase_dom"/>
</dbReference>
<dbReference type="InterPro" id="IPR004358">
    <property type="entry name" value="Sig_transdc_His_kin-like_C"/>
</dbReference>
<organism evidence="11 12">
    <name type="scientific">Desulfoluna spongiiphila</name>
    <dbReference type="NCBI Taxonomy" id="419481"/>
    <lineage>
        <taxon>Bacteria</taxon>
        <taxon>Pseudomonadati</taxon>
        <taxon>Thermodesulfobacteriota</taxon>
        <taxon>Desulfobacteria</taxon>
        <taxon>Desulfobacterales</taxon>
        <taxon>Desulfolunaceae</taxon>
        <taxon>Desulfoluna</taxon>
    </lineage>
</organism>
<evidence type="ECO:0000259" key="10">
    <source>
        <dbReference type="PROSITE" id="PS50109"/>
    </source>
</evidence>
<dbReference type="InterPro" id="IPR036890">
    <property type="entry name" value="HATPase_C_sf"/>
</dbReference>
<keyword evidence="9" id="KW-1133">Transmembrane helix</keyword>
<keyword evidence="6 11" id="KW-0418">Kinase</keyword>
<evidence type="ECO:0000313" key="12">
    <source>
        <dbReference type="Proteomes" id="UP000198870"/>
    </source>
</evidence>
<dbReference type="EC" id="2.7.13.3" evidence="2"/>
<dbReference type="SUPFAM" id="SSF55785">
    <property type="entry name" value="PYP-like sensor domain (PAS domain)"/>
    <property type="match status" value="1"/>
</dbReference>
<keyword evidence="9" id="KW-0472">Membrane</keyword>
<reference evidence="11 12" key="1">
    <citation type="submission" date="2016-10" db="EMBL/GenBank/DDBJ databases">
        <authorList>
            <person name="de Groot N.N."/>
        </authorList>
    </citation>
    <scope>NUCLEOTIDE SEQUENCE [LARGE SCALE GENOMIC DNA]</scope>
    <source>
        <strain evidence="11 12">AA1</strain>
    </source>
</reference>
<dbReference type="InterPro" id="IPR035965">
    <property type="entry name" value="PAS-like_dom_sf"/>
</dbReference>
<dbReference type="SMART" id="SM00388">
    <property type="entry name" value="HisKA"/>
    <property type="match status" value="1"/>
</dbReference>
<name>A0A1G5JAE8_9BACT</name>
<protein>
    <recommendedName>
        <fullName evidence="2">histidine kinase</fullName>
        <ecNumber evidence="2">2.7.13.3</ecNumber>
    </recommendedName>
</protein>
<dbReference type="PANTHER" id="PTHR43065:SF46">
    <property type="entry name" value="C4-DICARBOXYLATE TRANSPORT SENSOR PROTEIN DCTB"/>
    <property type="match status" value="1"/>
</dbReference>
<dbReference type="AlphaFoldDB" id="A0A1G5JAE8"/>
<comment type="catalytic activity">
    <reaction evidence="1">
        <text>ATP + protein L-histidine = ADP + protein N-phospho-L-histidine.</text>
        <dbReference type="EC" id="2.7.13.3"/>
    </reaction>
</comment>
<keyword evidence="12" id="KW-1185">Reference proteome</keyword>
<dbReference type="PRINTS" id="PR00344">
    <property type="entry name" value="BCTRLSENSOR"/>
</dbReference>
<evidence type="ECO:0000256" key="5">
    <source>
        <dbReference type="ARBA" id="ARBA00022741"/>
    </source>
</evidence>
<keyword evidence="9" id="KW-0812">Transmembrane</keyword>
<feature type="transmembrane region" description="Helical" evidence="9">
    <location>
        <begin position="6"/>
        <end position="28"/>
    </location>
</feature>
<keyword evidence="8" id="KW-0902">Two-component regulatory system</keyword>
<dbReference type="Gene3D" id="3.30.565.10">
    <property type="entry name" value="Histidine kinase-like ATPase, C-terminal domain"/>
    <property type="match status" value="1"/>
</dbReference>
<keyword evidence="5" id="KW-0547">Nucleotide-binding</keyword>
<keyword evidence="4" id="KW-0808">Transferase</keyword>
<dbReference type="PROSITE" id="PS50109">
    <property type="entry name" value="HIS_KIN"/>
    <property type="match status" value="1"/>
</dbReference>
<dbReference type="OrthoDB" id="9805591at2"/>
<evidence type="ECO:0000256" key="8">
    <source>
        <dbReference type="ARBA" id="ARBA00023012"/>
    </source>
</evidence>
<dbReference type="GO" id="GO:0000155">
    <property type="term" value="F:phosphorelay sensor kinase activity"/>
    <property type="evidence" value="ECO:0007669"/>
    <property type="project" value="InterPro"/>
</dbReference>
<dbReference type="EMBL" id="FMUX01000027">
    <property type="protein sequence ID" value="SCY85302.1"/>
    <property type="molecule type" value="Genomic_DNA"/>
</dbReference>
<evidence type="ECO:0000313" key="11">
    <source>
        <dbReference type="EMBL" id="SCY85302.1"/>
    </source>
</evidence>
<dbReference type="STRING" id="419481.SAMN05216233_12712"/>
<dbReference type="InterPro" id="IPR003661">
    <property type="entry name" value="HisK_dim/P_dom"/>
</dbReference>
<dbReference type="GO" id="GO:0005524">
    <property type="term" value="F:ATP binding"/>
    <property type="evidence" value="ECO:0007669"/>
    <property type="project" value="UniProtKB-KW"/>
</dbReference>
<dbReference type="RefSeq" id="WP_092215160.1">
    <property type="nucleotide sequence ID" value="NZ_FMUX01000027.1"/>
</dbReference>
<dbReference type="SMART" id="SM00387">
    <property type="entry name" value="HATPase_c"/>
    <property type="match status" value="1"/>
</dbReference>